<feature type="compositionally biased region" description="Low complexity" evidence="1">
    <location>
        <begin position="46"/>
        <end position="69"/>
    </location>
</feature>
<proteinExistence type="predicted"/>
<keyword evidence="3" id="KW-1185">Reference proteome</keyword>
<evidence type="ECO:0000313" key="2">
    <source>
        <dbReference type="EMBL" id="KAK4306838.1"/>
    </source>
</evidence>
<accession>A0AAE1PEB6</accession>
<protein>
    <submittedName>
        <fullName evidence="2">Uncharacterized protein</fullName>
    </submittedName>
</protein>
<evidence type="ECO:0000313" key="3">
    <source>
        <dbReference type="Proteomes" id="UP001292094"/>
    </source>
</evidence>
<sequence>MAPILQKGKVRALPTSTFPGEEEAREALKVRESRGALYQAETHLHTTYSTSTNNQTNSLTPSYNNNNNNTSLKPP</sequence>
<gene>
    <name evidence="2" type="ORF">Pmani_021362</name>
</gene>
<evidence type="ECO:0000256" key="1">
    <source>
        <dbReference type="SAM" id="MobiDB-lite"/>
    </source>
</evidence>
<dbReference type="AlphaFoldDB" id="A0AAE1PEB6"/>
<organism evidence="2 3">
    <name type="scientific">Petrolisthes manimaculis</name>
    <dbReference type="NCBI Taxonomy" id="1843537"/>
    <lineage>
        <taxon>Eukaryota</taxon>
        <taxon>Metazoa</taxon>
        <taxon>Ecdysozoa</taxon>
        <taxon>Arthropoda</taxon>
        <taxon>Crustacea</taxon>
        <taxon>Multicrustacea</taxon>
        <taxon>Malacostraca</taxon>
        <taxon>Eumalacostraca</taxon>
        <taxon>Eucarida</taxon>
        <taxon>Decapoda</taxon>
        <taxon>Pleocyemata</taxon>
        <taxon>Anomura</taxon>
        <taxon>Galatheoidea</taxon>
        <taxon>Porcellanidae</taxon>
        <taxon>Petrolisthes</taxon>
    </lineage>
</organism>
<dbReference type="Proteomes" id="UP001292094">
    <property type="component" value="Unassembled WGS sequence"/>
</dbReference>
<reference evidence="2" key="1">
    <citation type="submission" date="2023-11" db="EMBL/GenBank/DDBJ databases">
        <title>Genome assemblies of two species of porcelain crab, Petrolisthes cinctipes and Petrolisthes manimaculis (Anomura: Porcellanidae).</title>
        <authorList>
            <person name="Angst P."/>
        </authorList>
    </citation>
    <scope>NUCLEOTIDE SEQUENCE</scope>
    <source>
        <strain evidence="2">PB745_02</strain>
        <tissue evidence="2">Gill</tissue>
    </source>
</reference>
<name>A0AAE1PEB6_9EUCA</name>
<feature type="region of interest" description="Disordered" evidence="1">
    <location>
        <begin position="1"/>
        <end position="26"/>
    </location>
</feature>
<comment type="caution">
    <text evidence="2">The sequence shown here is derived from an EMBL/GenBank/DDBJ whole genome shotgun (WGS) entry which is preliminary data.</text>
</comment>
<dbReference type="EMBL" id="JAWZYT010002083">
    <property type="protein sequence ID" value="KAK4306838.1"/>
    <property type="molecule type" value="Genomic_DNA"/>
</dbReference>
<feature type="region of interest" description="Disordered" evidence="1">
    <location>
        <begin position="46"/>
        <end position="75"/>
    </location>
</feature>